<comment type="similarity">
    <text evidence="2">Belongs to the peptidase M24B family.</text>
</comment>
<dbReference type="SUPFAM" id="SSF55920">
    <property type="entry name" value="Creatinase/aminopeptidase"/>
    <property type="match status" value="1"/>
</dbReference>
<dbReference type="GO" id="GO:0008235">
    <property type="term" value="F:metalloexopeptidase activity"/>
    <property type="evidence" value="ECO:0007669"/>
    <property type="project" value="UniProtKB-ARBA"/>
</dbReference>
<reference evidence="8 9" key="1">
    <citation type="submission" date="2016-03" db="EMBL/GenBank/DDBJ databases">
        <title>Draft genome sequence of Paenibacillus glacialis DSM 22343.</title>
        <authorList>
            <person name="Shin S.-K."/>
            <person name="Yi H."/>
        </authorList>
    </citation>
    <scope>NUCLEOTIDE SEQUENCE [LARGE SCALE GENOMIC DNA]</scope>
    <source>
        <strain evidence="8 9">DSM 22343</strain>
    </source>
</reference>
<evidence type="ECO:0000256" key="5">
    <source>
        <dbReference type="ARBA" id="ARBA00023211"/>
    </source>
</evidence>
<keyword evidence="3" id="KW-0479">Metal-binding</keyword>
<accession>A0A168NTW9</accession>
<dbReference type="InterPro" id="IPR036005">
    <property type="entry name" value="Creatinase/aminopeptidase-like"/>
</dbReference>
<name>A0A168NTW9_9BACL</name>
<dbReference type="STRING" id="494026.PGLA_01565"/>
<evidence type="ECO:0000256" key="4">
    <source>
        <dbReference type="ARBA" id="ARBA00022801"/>
    </source>
</evidence>
<dbReference type="Gene3D" id="3.40.350.10">
    <property type="entry name" value="Creatinase/prolidase N-terminal domain"/>
    <property type="match status" value="1"/>
</dbReference>
<dbReference type="SUPFAM" id="SSF53092">
    <property type="entry name" value="Creatinase/prolidase N-terminal domain"/>
    <property type="match status" value="1"/>
</dbReference>
<evidence type="ECO:0000256" key="2">
    <source>
        <dbReference type="ARBA" id="ARBA00008766"/>
    </source>
</evidence>
<dbReference type="EMBL" id="LVJH01000002">
    <property type="protein sequence ID" value="OAB46108.1"/>
    <property type="molecule type" value="Genomic_DNA"/>
</dbReference>
<dbReference type="Pfam" id="PF00557">
    <property type="entry name" value="Peptidase_M24"/>
    <property type="match status" value="1"/>
</dbReference>
<feature type="domain" description="Peptidase M24" evidence="6">
    <location>
        <begin position="143"/>
        <end position="345"/>
    </location>
</feature>
<feature type="domain" description="Creatinase N-terminal" evidence="7">
    <location>
        <begin position="4"/>
        <end position="134"/>
    </location>
</feature>
<evidence type="ECO:0000313" key="8">
    <source>
        <dbReference type="EMBL" id="OAB46108.1"/>
    </source>
</evidence>
<dbReference type="RefSeq" id="WP_068527694.1">
    <property type="nucleotide sequence ID" value="NZ_LVJH01000002.1"/>
</dbReference>
<evidence type="ECO:0000256" key="1">
    <source>
        <dbReference type="ARBA" id="ARBA00001936"/>
    </source>
</evidence>
<comment type="caution">
    <text evidence="8">The sequence shown here is derived from an EMBL/GenBank/DDBJ whole genome shotgun (WGS) entry which is preliminary data.</text>
</comment>
<dbReference type="FunFam" id="3.90.230.10:FF:000014">
    <property type="entry name" value="Aminopeptidase P family protein"/>
    <property type="match status" value="1"/>
</dbReference>
<dbReference type="InterPro" id="IPR000994">
    <property type="entry name" value="Pept_M24"/>
</dbReference>
<dbReference type="PANTHER" id="PTHR46112:SF10">
    <property type="entry name" value="DIPEPTIDASE YKVY-RELATED"/>
    <property type="match status" value="1"/>
</dbReference>
<dbReference type="PROSITE" id="PS00491">
    <property type="entry name" value="PROLINE_PEPTIDASE"/>
    <property type="match status" value="1"/>
</dbReference>
<keyword evidence="5" id="KW-0464">Manganese</keyword>
<dbReference type="PRINTS" id="PR00599">
    <property type="entry name" value="MAPEPTIDASE"/>
</dbReference>
<dbReference type="Pfam" id="PF01321">
    <property type="entry name" value="Creatinase_N"/>
    <property type="match status" value="1"/>
</dbReference>
<evidence type="ECO:0000313" key="9">
    <source>
        <dbReference type="Proteomes" id="UP000076967"/>
    </source>
</evidence>
<dbReference type="PANTHER" id="PTHR46112">
    <property type="entry name" value="AMINOPEPTIDASE"/>
    <property type="match status" value="1"/>
</dbReference>
<dbReference type="AlphaFoldDB" id="A0A168NTW9"/>
<protein>
    <submittedName>
        <fullName evidence="8">Metallopeptidase</fullName>
    </submittedName>
</protein>
<dbReference type="Proteomes" id="UP000076967">
    <property type="component" value="Unassembled WGS sequence"/>
</dbReference>
<proteinExistence type="inferred from homology"/>
<dbReference type="OrthoDB" id="9806388at2"/>
<dbReference type="InterPro" id="IPR001131">
    <property type="entry name" value="Peptidase_M24B_aminopep-P_CS"/>
</dbReference>
<keyword evidence="9" id="KW-1185">Reference proteome</keyword>
<comment type="cofactor">
    <cofactor evidence="1">
        <name>Mn(2+)</name>
        <dbReference type="ChEBI" id="CHEBI:29035"/>
    </cofactor>
</comment>
<dbReference type="GO" id="GO:0046872">
    <property type="term" value="F:metal ion binding"/>
    <property type="evidence" value="ECO:0007669"/>
    <property type="project" value="UniProtKB-KW"/>
</dbReference>
<organism evidence="8 9">
    <name type="scientific">Paenibacillus glacialis</name>
    <dbReference type="NCBI Taxonomy" id="494026"/>
    <lineage>
        <taxon>Bacteria</taxon>
        <taxon>Bacillati</taxon>
        <taxon>Bacillota</taxon>
        <taxon>Bacilli</taxon>
        <taxon>Bacillales</taxon>
        <taxon>Paenibacillaceae</taxon>
        <taxon>Paenibacillus</taxon>
    </lineage>
</organism>
<dbReference type="Gene3D" id="3.90.230.10">
    <property type="entry name" value="Creatinase/methionine aminopeptidase superfamily"/>
    <property type="match status" value="1"/>
</dbReference>
<gene>
    <name evidence="8" type="ORF">PGLA_01565</name>
</gene>
<evidence type="ECO:0000256" key="3">
    <source>
        <dbReference type="ARBA" id="ARBA00022723"/>
    </source>
</evidence>
<dbReference type="InterPro" id="IPR050659">
    <property type="entry name" value="Peptidase_M24B"/>
</dbReference>
<evidence type="ECO:0000259" key="6">
    <source>
        <dbReference type="Pfam" id="PF00557"/>
    </source>
</evidence>
<dbReference type="GO" id="GO:0004177">
    <property type="term" value="F:aminopeptidase activity"/>
    <property type="evidence" value="ECO:0007669"/>
    <property type="project" value="UniProtKB-ARBA"/>
</dbReference>
<sequence>MNERLNRLDTSMQEMGLEALIITDPKHVYYLTGFASDPHERFLGLALRQGEEPVLIVPALDAEAALAASSVQNIITHSDTDHPYNLLKEHLKGTITSLGIEKNQLTVSRFELLQASLEAQSYQDIGPVLQSLRVQKTPEEVIRMKHAIHLIEEVLRQGLTRVQVGVTEIELVAELEYLMKKLGADGPSFDTMVLSGSNTALPHGVPGQRKIQNGDLLMFDMGVFANGYASDITRTFAVGNINKEQSTIYNTVLEANLQGIQSIRPGVTLASVDQAARSVIERAGYGPQFMHRLGHGLGMDVHEYPSIHGNNLDLVQSGMVFTVEPGIYVPGLGGVRIEDDIVVTEDGVEVLTSFPKELTIVG</sequence>
<evidence type="ECO:0000259" key="7">
    <source>
        <dbReference type="Pfam" id="PF01321"/>
    </source>
</evidence>
<dbReference type="InterPro" id="IPR029149">
    <property type="entry name" value="Creatin/AminoP/Spt16_N"/>
</dbReference>
<dbReference type="InterPro" id="IPR000587">
    <property type="entry name" value="Creatinase_N"/>
</dbReference>
<dbReference type="InterPro" id="IPR001714">
    <property type="entry name" value="Pept_M24_MAP"/>
</dbReference>
<keyword evidence="4" id="KW-0378">Hydrolase</keyword>
<dbReference type="CDD" id="cd01092">
    <property type="entry name" value="APP-like"/>
    <property type="match status" value="1"/>
</dbReference>